<feature type="signal peptide" evidence="9">
    <location>
        <begin position="1"/>
        <end position="23"/>
    </location>
</feature>
<feature type="binding site" evidence="7">
    <location>
        <begin position="386"/>
        <end position="387"/>
    </location>
    <ligand>
        <name>cyanocob(III)alamin</name>
        <dbReference type="ChEBI" id="CHEBI:17439"/>
    </ligand>
</feature>
<feature type="chain" id="PRO_5010291680" evidence="9">
    <location>
        <begin position="24"/>
        <end position="434"/>
    </location>
</feature>
<evidence type="ECO:0000313" key="11">
    <source>
        <dbReference type="Proteomes" id="UP000081671"/>
    </source>
</evidence>
<dbReference type="Gene3D" id="1.50.10.20">
    <property type="match status" value="1"/>
</dbReference>
<feature type="binding site" evidence="7">
    <location>
        <position position="241"/>
    </location>
    <ligand>
        <name>cyanocob(III)alamin</name>
        <dbReference type="ChEBI" id="CHEBI:17439"/>
    </ligand>
</feature>
<feature type="binding site" evidence="7">
    <location>
        <position position="290"/>
    </location>
    <ligand>
        <name>cyanocob(III)alamin</name>
        <dbReference type="ChEBI" id="CHEBI:17439"/>
    </ligand>
</feature>
<feature type="binding site" evidence="7">
    <location>
        <position position="188"/>
    </location>
    <ligand>
        <name>cyanocob(III)alamin</name>
        <dbReference type="ChEBI" id="CHEBI:17439"/>
    </ligand>
</feature>
<evidence type="ECO:0000256" key="5">
    <source>
        <dbReference type="ARBA" id="ARBA00022729"/>
    </source>
</evidence>
<dbReference type="AlphaFoldDB" id="A0A1S3G756"/>
<evidence type="ECO:0000313" key="12">
    <source>
        <dbReference type="RefSeq" id="XP_012884663.1"/>
    </source>
</evidence>
<dbReference type="GeneID" id="105995495"/>
<organism evidence="11 12">
    <name type="scientific">Dipodomys ordii</name>
    <name type="common">Ord's kangaroo rat</name>
    <dbReference type="NCBI Taxonomy" id="10020"/>
    <lineage>
        <taxon>Eukaryota</taxon>
        <taxon>Metazoa</taxon>
        <taxon>Chordata</taxon>
        <taxon>Craniata</taxon>
        <taxon>Vertebrata</taxon>
        <taxon>Euteleostomi</taxon>
        <taxon>Mammalia</taxon>
        <taxon>Eutheria</taxon>
        <taxon>Euarchontoglires</taxon>
        <taxon>Glires</taxon>
        <taxon>Rodentia</taxon>
        <taxon>Castorimorpha</taxon>
        <taxon>Heteromyidae</taxon>
        <taxon>Dipodomyinae</taxon>
        <taxon>Dipodomys</taxon>
    </lineage>
</organism>
<feature type="binding site" evidence="7">
    <location>
        <begin position="144"/>
        <end position="148"/>
    </location>
    <ligand>
        <name>cyanocob(III)alamin</name>
        <dbReference type="ChEBI" id="CHEBI:17439"/>
    </ligand>
</feature>
<reference evidence="12" key="1">
    <citation type="submission" date="2025-08" db="UniProtKB">
        <authorList>
            <consortium name="RefSeq"/>
        </authorList>
    </citation>
    <scope>IDENTIFICATION</scope>
    <source>
        <tissue evidence="12">Kidney</tissue>
    </source>
</reference>
<keyword evidence="4" id="KW-0964">Secreted</keyword>
<evidence type="ECO:0000259" key="10">
    <source>
        <dbReference type="Pfam" id="PF14478"/>
    </source>
</evidence>
<feature type="binding site" evidence="7">
    <location>
        <position position="434"/>
    </location>
    <ligand>
        <name>cyanocob(III)alamin</name>
        <dbReference type="ChEBI" id="CHEBI:17439"/>
    </ligand>
</feature>
<dbReference type="InterPro" id="IPR002157">
    <property type="entry name" value="Cbl-bd_prot"/>
</dbReference>
<evidence type="ECO:0000256" key="9">
    <source>
        <dbReference type="SAM" id="SignalP"/>
    </source>
</evidence>
<comment type="similarity">
    <text evidence="2">Belongs to the eukaryotic cobalamin transport proteins family.</text>
</comment>
<evidence type="ECO:0000256" key="4">
    <source>
        <dbReference type="ARBA" id="ARBA00022525"/>
    </source>
</evidence>
<feature type="domain" description="Transcobalamin-like C-terminal" evidence="10">
    <location>
        <begin position="356"/>
        <end position="432"/>
    </location>
</feature>
<accession>A0A1S3G756</accession>
<keyword evidence="3" id="KW-0171">Cobalt transport</keyword>
<keyword evidence="3" id="KW-0406">Ion transport</keyword>
<dbReference type="Proteomes" id="UP000081671">
    <property type="component" value="Unplaced"/>
</dbReference>
<feature type="binding site" evidence="7">
    <location>
        <begin position="403"/>
        <end position="405"/>
    </location>
    <ligand>
        <name>cyanocob(III)alamin</name>
        <dbReference type="ChEBI" id="CHEBI:17439"/>
    </ligand>
</feature>
<dbReference type="GO" id="GO:0005615">
    <property type="term" value="C:extracellular space"/>
    <property type="evidence" value="ECO:0007669"/>
    <property type="project" value="TreeGrafter"/>
</dbReference>
<keyword evidence="11" id="KW-1185">Reference proteome</keyword>
<name>A0A1S3G756_DIPOR</name>
<dbReference type="GO" id="GO:0006824">
    <property type="term" value="P:cobalt ion transport"/>
    <property type="evidence" value="ECO:0007669"/>
    <property type="project" value="UniProtKB-KW"/>
</dbReference>
<dbReference type="GO" id="GO:0031419">
    <property type="term" value="F:cobalamin binding"/>
    <property type="evidence" value="ECO:0007669"/>
    <property type="project" value="InterPro"/>
</dbReference>
<evidence type="ECO:0000256" key="2">
    <source>
        <dbReference type="ARBA" id="ARBA00006449"/>
    </source>
</evidence>
<dbReference type="CTD" id="6947"/>
<keyword evidence="3" id="KW-0813">Transport</keyword>
<dbReference type="GO" id="GO:0015889">
    <property type="term" value="P:cobalamin transport"/>
    <property type="evidence" value="ECO:0007669"/>
    <property type="project" value="InterPro"/>
</dbReference>
<feature type="binding site" evidence="7">
    <location>
        <position position="412"/>
    </location>
    <ligand>
        <name>cyanocob(III)alamin</name>
        <dbReference type="ChEBI" id="CHEBI:17439"/>
    </ligand>
</feature>
<keyword evidence="6 7" id="KW-0170">Cobalt</keyword>
<dbReference type="InParanoid" id="A0A1S3G756"/>
<dbReference type="Pfam" id="PF01122">
    <property type="entry name" value="Cobalamin_bind"/>
    <property type="match status" value="1"/>
</dbReference>
<dbReference type="KEGG" id="dord:105995495"/>
<evidence type="ECO:0000256" key="1">
    <source>
        <dbReference type="ARBA" id="ARBA00004613"/>
    </source>
</evidence>
<feature type="disulfide bond" evidence="8">
    <location>
        <begin position="107"/>
        <end position="309"/>
    </location>
</feature>
<dbReference type="PANTHER" id="PTHR10559:SF13">
    <property type="entry name" value="TRANSCOBALAMIN-1"/>
    <property type="match status" value="1"/>
</dbReference>
<dbReference type="InterPro" id="IPR027954">
    <property type="entry name" value="Transcobalamin-like_C"/>
</dbReference>
<keyword evidence="8" id="KW-1015">Disulfide bond</keyword>
<dbReference type="Gene3D" id="2.170.130.30">
    <property type="match status" value="1"/>
</dbReference>
<comment type="subcellular location">
    <subcellularLocation>
        <location evidence="1">Secreted</location>
    </subcellularLocation>
</comment>
<dbReference type="PROSITE" id="PS00468">
    <property type="entry name" value="COBALAMIN_BINDING"/>
    <property type="match status" value="1"/>
</dbReference>
<dbReference type="RefSeq" id="XP_012884663.1">
    <property type="nucleotide sequence ID" value="XM_013029209.1"/>
</dbReference>
<gene>
    <name evidence="12" type="primary">Tcn1</name>
</gene>
<evidence type="ECO:0000256" key="3">
    <source>
        <dbReference type="ARBA" id="ARBA00022426"/>
    </source>
</evidence>
<dbReference type="OrthoDB" id="6343110at2759"/>
<dbReference type="InterPro" id="IPR051588">
    <property type="entry name" value="Cobalamin_Transport"/>
</dbReference>
<sequence length="434" mass="48245">MKPTHQLPYLGLLLFSLIPSQLCEICEVSERVHVQLDPLLDTMIQPKYTSVTQSADVLLSLRLIGIQNQNQTIIEALSQQVRNTVERRGLDLSSGQLALIILALGACHTHDETFIFNQHLLGHLENKFKAELENMEEYDGNPLTNYYQLSQDVLALCLFNRTYSTTTVAKLFAPENKNYYLGGQFSVDTGAMAVLALTCVSRSLKEQPKAQEEDLESIENHIRSLVKMILSEKKENGLIGNMFSTGAAMQALFVSSEYYSESEWNCQETRNTILSEISQGAFNIPAAAAQILPPLLGKTYLDVTKDSPCTYASGNSPLSIPVRTTVTPTYSPSLISVHYSVKINKTYSIDVTVPSGSVFLDVMKEAQKENGTLFRFTVEQEEWGPYITSVQGLTANNNDRTYWQLLSGGKPLSQGVGSYAVHNGDNLEVLWSKY</sequence>
<proteinExistence type="inferred from homology"/>
<keyword evidence="5 9" id="KW-0732">Signal</keyword>
<evidence type="ECO:0000256" key="7">
    <source>
        <dbReference type="PIRSR" id="PIRSR602157-1"/>
    </source>
</evidence>
<dbReference type="Pfam" id="PF14478">
    <property type="entry name" value="DUF4430"/>
    <property type="match status" value="1"/>
</dbReference>
<dbReference type="PANTHER" id="PTHR10559">
    <property type="entry name" value="TRANSCOBALAMIN-1/GASTRIC INTRINSIC FACTOR"/>
    <property type="match status" value="1"/>
</dbReference>
<feature type="disulfide bond" evidence="8">
    <location>
        <begin position="157"/>
        <end position="199"/>
    </location>
</feature>
<protein>
    <submittedName>
        <fullName evidence="12">Transcobalamin-1</fullName>
    </submittedName>
</protein>
<evidence type="ECO:0000256" key="6">
    <source>
        <dbReference type="ARBA" id="ARBA00023285"/>
    </source>
</evidence>
<evidence type="ECO:0000256" key="8">
    <source>
        <dbReference type="PIRSR" id="PIRSR602157-2"/>
    </source>
</evidence>
<feature type="disulfide bond" evidence="8">
    <location>
        <begin position="26"/>
        <end position="266"/>
    </location>
</feature>